<evidence type="ECO:0000313" key="2">
    <source>
        <dbReference type="EMBL" id="MEJ8814873.1"/>
    </source>
</evidence>
<dbReference type="Proteomes" id="UP001365846">
    <property type="component" value="Unassembled WGS sequence"/>
</dbReference>
<keyword evidence="2" id="KW-0560">Oxidoreductase</keyword>
<dbReference type="SUPFAM" id="SSF54909">
    <property type="entry name" value="Dimeric alpha+beta barrel"/>
    <property type="match status" value="1"/>
</dbReference>
<organism evidence="2 3">
    <name type="scientific">Variovorax ureilyticus</name>
    <dbReference type="NCBI Taxonomy" id="1836198"/>
    <lineage>
        <taxon>Bacteria</taxon>
        <taxon>Pseudomonadati</taxon>
        <taxon>Pseudomonadota</taxon>
        <taxon>Betaproteobacteria</taxon>
        <taxon>Burkholderiales</taxon>
        <taxon>Comamonadaceae</taxon>
        <taxon>Variovorax</taxon>
    </lineage>
</organism>
<proteinExistence type="predicted"/>
<dbReference type="EC" id="1.-.-.-" evidence="2"/>
<feature type="domain" description="ABM" evidence="1">
    <location>
        <begin position="4"/>
        <end position="95"/>
    </location>
</feature>
<sequence length="101" mass="10873">MTKLAVIGTIDVQPGARAEVLSAVLAHRDRCLRDEPGTLQFEVLVPTEEPTKLMLYELYADNAAFSVHMKGASVAKVMEEVGAKVVGLTGIRCTPGPEFSE</sequence>
<dbReference type="PROSITE" id="PS51725">
    <property type="entry name" value="ABM"/>
    <property type="match status" value="1"/>
</dbReference>
<name>A0ABU8VMQ1_9BURK</name>
<dbReference type="EMBL" id="JBBKZU010000015">
    <property type="protein sequence ID" value="MEJ8814873.1"/>
    <property type="molecule type" value="Genomic_DNA"/>
</dbReference>
<dbReference type="Pfam" id="PF03992">
    <property type="entry name" value="ABM"/>
    <property type="match status" value="1"/>
</dbReference>
<dbReference type="GO" id="GO:0004497">
    <property type="term" value="F:monooxygenase activity"/>
    <property type="evidence" value="ECO:0007669"/>
    <property type="project" value="UniProtKB-KW"/>
</dbReference>
<evidence type="ECO:0000313" key="3">
    <source>
        <dbReference type="Proteomes" id="UP001365846"/>
    </source>
</evidence>
<keyword evidence="2" id="KW-0503">Monooxygenase</keyword>
<dbReference type="InterPro" id="IPR011008">
    <property type="entry name" value="Dimeric_a/b-barrel"/>
</dbReference>
<comment type="caution">
    <text evidence="2">The sequence shown here is derived from an EMBL/GenBank/DDBJ whole genome shotgun (WGS) entry which is preliminary data.</text>
</comment>
<accession>A0ABU8VMQ1</accession>
<dbReference type="Gene3D" id="3.30.70.100">
    <property type="match status" value="1"/>
</dbReference>
<reference evidence="2 3" key="1">
    <citation type="submission" date="2024-03" db="EMBL/GenBank/DDBJ databases">
        <title>Novel species of the genus Variovorax.</title>
        <authorList>
            <person name="Liu Q."/>
            <person name="Xin Y.-H."/>
        </authorList>
    </citation>
    <scope>NUCLEOTIDE SEQUENCE [LARGE SCALE GENOMIC DNA]</scope>
    <source>
        <strain evidence="2 3">KACC 18899</strain>
    </source>
</reference>
<dbReference type="RefSeq" id="WP_340360098.1">
    <property type="nucleotide sequence ID" value="NZ_JBBKZU010000015.1"/>
</dbReference>
<dbReference type="InterPro" id="IPR007138">
    <property type="entry name" value="ABM_dom"/>
</dbReference>
<keyword evidence="3" id="KW-1185">Reference proteome</keyword>
<gene>
    <name evidence="2" type="ORF">WKW77_27630</name>
</gene>
<evidence type="ECO:0000259" key="1">
    <source>
        <dbReference type="PROSITE" id="PS51725"/>
    </source>
</evidence>
<protein>
    <submittedName>
        <fullName evidence="2">Quinol monooxygenase</fullName>
        <ecNumber evidence="2">1.-.-.-</ecNumber>
    </submittedName>
</protein>